<protein>
    <submittedName>
        <fullName evidence="1">Uncharacterized protein</fullName>
    </submittedName>
</protein>
<reference evidence="1" key="1">
    <citation type="submission" date="2023-04" db="EMBL/GenBank/DDBJ databases">
        <authorList>
            <person name="Vijverberg K."/>
            <person name="Xiong W."/>
            <person name="Schranz E."/>
        </authorList>
    </citation>
    <scope>NUCLEOTIDE SEQUENCE</scope>
</reference>
<accession>A0AA35VWS3</accession>
<dbReference type="Proteomes" id="UP001177003">
    <property type="component" value="Chromosome 2"/>
</dbReference>
<keyword evidence="2" id="KW-1185">Reference proteome</keyword>
<gene>
    <name evidence="1" type="ORF">LSALG_LOCUS11761</name>
</gene>
<proteinExistence type="predicted"/>
<name>A0AA35VWS3_LACSI</name>
<evidence type="ECO:0000313" key="1">
    <source>
        <dbReference type="EMBL" id="CAI9271492.1"/>
    </source>
</evidence>
<organism evidence="1 2">
    <name type="scientific">Lactuca saligna</name>
    <name type="common">Willowleaf lettuce</name>
    <dbReference type="NCBI Taxonomy" id="75948"/>
    <lineage>
        <taxon>Eukaryota</taxon>
        <taxon>Viridiplantae</taxon>
        <taxon>Streptophyta</taxon>
        <taxon>Embryophyta</taxon>
        <taxon>Tracheophyta</taxon>
        <taxon>Spermatophyta</taxon>
        <taxon>Magnoliopsida</taxon>
        <taxon>eudicotyledons</taxon>
        <taxon>Gunneridae</taxon>
        <taxon>Pentapetalae</taxon>
        <taxon>asterids</taxon>
        <taxon>campanulids</taxon>
        <taxon>Asterales</taxon>
        <taxon>Asteraceae</taxon>
        <taxon>Cichorioideae</taxon>
        <taxon>Cichorieae</taxon>
        <taxon>Lactucinae</taxon>
        <taxon>Lactuca</taxon>
    </lineage>
</organism>
<sequence length="278" mass="31099">MPSLAADEKLLAEGGAESESDPAAILLKLGYAPPDFSLISKPSDKKSKSIFILHCYPVPPPSSLVATSLPCSVAARLSRHSLPQQLSPEISFLKLVSPFTTLLSLEPVVASGVPCCRCAPYDFIGLPHKEELEVKLCHILYHVPIRVNNNFSSSAGSSFDDFYQVTVESVEKGIRVNLYSERSCSVITCIATQTLFLVFYKPRPSFISHHLGLIHTPFRACKLKRCKRKSIVFYRLQNGCGCTRDSERDWKDSIFIRIYELSVRVSKQIIILCFCWDH</sequence>
<dbReference type="EMBL" id="OX465078">
    <property type="protein sequence ID" value="CAI9271492.1"/>
    <property type="molecule type" value="Genomic_DNA"/>
</dbReference>
<dbReference type="AlphaFoldDB" id="A0AA35VWS3"/>
<evidence type="ECO:0000313" key="2">
    <source>
        <dbReference type="Proteomes" id="UP001177003"/>
    </source>
</evidence>